<evidence type="ECO:0000256" key="1">
    <source>
        <dbReference type="ARBA" id="ARBA00004370"/>
    </source>
</evidence>
<comment type="subcellular location">
    <subcellularLocation>
        <location evidence="1">Membrane</location>
    </subcellularLocation>
</comment>
<evidence type="ECO:0000256" key="15">
    <source>
        <dbReference type="SAM" id="SignalP"/>
    </source>
</evidence>
<dbReference type="AlphaFoldDB" id="A0ABD1KAA1"/>
<feature type="compositionally biased region" description="Basic and acidic residues" evidence="14">
    <location>
        <begin position="208"/>
        <end position="220"/>
    </location>
</feature>
<feature type="chain" id="PRO_5044801474" description="P/Homo B domain-containing protein" evidence="15">
    <location>
        <begin position="26"/>
        <end position="734"/>
    </location>
</feature>
<feature type="signal peptide" evidence="15">
    <location>
        <begin position="1"/>
        <end position="25"/>
    </location>
</feature>
<dbReference type="SUPFAM" id="SSF54897">
    <property type="entry name" value="Protease propeptides/inhibitors"/>
    <property type="match status" value="1"/>
</dbReference>
<dbReference type="Gene3D" id="3.30.70.850">
    <property type="entry name" value="Peptidase S8, pro-domain"/>
    <property type="match status" value="1"/>
</dbReference>
<evidence type="ECO:0000256" key="9">
    <source>
        <dbReference type="ARBA" id="ARBA00023136"/>
    </source>
</evidence>
<evidence type="ECO:0000256" key="3">
    <source>
        <dbReference type="ARBA" id="ARBA00022685"/>
    </source>
</evidence>
<keyword evidence="3" id="KW-0165">Cleavage on pair of basic residues</keyword>
<evidence type="ECO:0000313" key="18">
    <source>
        <dbReference type="Proteomes" id="UP001591681"/>
    </source>
</evidence>
<dbReference type="GO" id="GO:0012505">
    <property type="term" value="C:endomembrane system"/>
    <property type="evidence" value="ECO:0007669"/>
    <property type="project" value="UniProtKB-ARBA"/>
</dbReference>
<evidence type="ECO:0000313" key="17">
    <source>
        <dbReference type="EMBL" id="KAL2096089.1"/>
    </source>
</evidence>
<dbReference type="EMBL" id="JBHFQA010000007">
    <property type="protein sequence ID" value="KAL2096089.1"/>
    <property type="molecule type" value="Genomic_DNA"/>
</dbReference>
<feature type="active site" description="Charge relay system" evidence="12 13">
    <location>
        <position position="179"/>
    </location>
</feature>
<evidence type="ECO:0000256" key="4">
    <source>
        <dbReference type="ARBA" id="ARBA00022692"/>
    </source>
</evidence>
<keyword evidence="8" id="KW-1133">Transmembrane helix</keyword>
<dbReference type="SUPFAM" id="SSF52743">
    <property type="entry name" value="Subtilisin-like"/>
    <property type="match status" value="1"/>
</dbReference>
<dbReference type="PANTHER" id="PTHR42884">
    <property type="entry name" value="PROPROTEIN CONVERTASE SUBTILISIN/KEXIN-RELATED"/>
    <property type="match status" value="1"/>
</dbReference>
<evidence type="ECO:0000256" key="13">
    <source>
        <dbReference type="PROSITE-ProRule" id="PRU01240"/>
    </source>
</evidence>
<dbReference type="SUPFAM" id="SSF49785">
    <property type="entry name" value="Galactose-binding domain-like"/>
    <property type="match status" value="1"/>
</dbReference>
<feature type="region of interest" description="Disordered" evidence="14">
    <location>
        <begin position="187"/>
        <end position="220"/>
    </location>
</feature>
<dbReference type="Proteomes" id="UP001591681">
    <property type="component" value="Unassembled WGS sequence"/>
</dbReference>
<dbReference type="FunFam" id="2.60.120.260:FF:000026">
    <property type="entry name" value="proprotein convertase subtilisin/kexin type 7"/>
    <property type="match status" value="1"/>
</dbReference>
<comment type="similarity">
    <text evidence="13">Belongs to the peptidase S8 family.</text>
</comment>
<sequence length="734" mass="79993">MALPPSSSFLLLLSLSPLILLSVHPLHTSSPDPTPPFPAPPPSCGPGQSWAVRLHEHLDREGHDLDRLAHLVAKDAGLENRGQIGQLEGHYLLCQGADEGHVDGDVSGAGNALASHPYVAWHSQELVLSRSKRSVAFNDPKYPKQWHLHNELRAGMDINVTGVWERNITGVGVTVVVVDDGVQHTLKDIQPNYSPEGSYDLNSNDPDPMPHPDARSDNHHGTRCAGEIAAVSNNSFCAVGVAYGSKVAGIRVLDGPLTDSMEAIAFNKHYQVNDVYSCSWGPDDDGRTVDGPHPLGKAALQHGVIAGRRGFGSIFVVASGNGGQYNDNCNYDGYANSIYTVTIGAVGENGQMPFYAEECASMLAVTFSSGGRSLRSIVTSDWSLQEGTGCTDAHTGTSAAAPLAAGMIALMLQVRSCLTWRDVQHIIAYTAIQYNDVRADWETNGAGFHHSHQHGFGLLNAWRLVNAAKVWVSVPYLVSYQSPVLKEERTILAYPERLVLSWNVTAADLKQSGMKTLEHVSVTLTMAHQRRGTVEIVLFCPSGMSSLIGARRALDCDRSGYVDWTFSTVRCWGERAEGQYTLQITDHKDPSTSLGTLNHWKLTLYGSSMSFEEVAERQRLVEEAMGGQYLNSNFSLPCPPGLDIAPEKVNPLTSNSLKSLLLLGCFALFWSLYYTLEVVLANLDMREVWRGCRRGRSQGARLEEGPELELELQLRRGVDMDAKVPLITTGDLAT</sequence>
<dbReference type="GO" id="GO:0016020">
    <property type="term" value="C:membrane"/>
    <property type="evidence" value="ECO:0007669"/>
    <property type="project" value="UniProtKB-SubCell"/>
</dbReference>
<dbReference type="PROSITE" id="PS00138">
    <property type="entry name" value="SUBTILASE_SER"/>
    <property type="match status" value="1"/>
</dbReference>
<dbReference type="InterPro" id="IPR038466">
    <property type="entry name" value="S8_pro-domain_sf"/>
</dbReference>
<protein>
    <recommendedName>
        <fullName evidence="16">P/Homo B domain-containing protein</fullName>
    </recommendedName>
</protein>
<dbReference type="Pfam" id="PF00082">
    <property type="entry name" value="Peptidase_S8"/>
    <property type="match status" value="1"/>
</dbReference>
<dbReference type="GO" id="GO:0006508">
    <property type="term" value="P:proteolysis"/>
    <property type="evidence" value="ECO:0007669"/>
    <property type="project" value="UniProtKB-KW"/>
</dbReference>
<name>A0ABD1KAA1_9TELE</name>
<reference evidence="17 18" key="1">
    <citation type="submission" date="2024-09" db="EMBL/GenBank/DDBJ databases">
        <title>A chromosome-level genome assembly of Gray's grenadier anchovy, Coilia grayii.</title>
        <authorList>
            <person name="Fu Z."/>
        </authorList>
    </citation>
    <scope>NUCLEOTIDE SEQUENCE [LARGE SCALE GENOMIC DNA]</scope>
    <source>
        <strain evidence="17">G4</strain>
        <tissue evidence="17">Muscle</tissue>
    </source>
</reference>
<gene>
    <name evidence="17" type="ORF">ACEWY4_008237</name>
</gene>
<evidence type="ECO:0000256" key="11">
    <source>
        <dbReference type="ARBA" id="ARBA00023180"/>
    </source>
</evidence>
<dbReference type="Pfam" id="PF01483">
    <property type="entry name" value="P_proprotein"/>
    <property type="match status" value="1"/>
</dbReference>
<dbReference type="PANTHER" id="PTHR42884:SF28">
    <property type="entry name" value="PROPROTEIN CONVERTASE SUBTILISIN_KEXIN TYPE 7"/>
    <property type="match status" value="1"/>
</dbReference>
<evidence type="ECO:0000256" key="10">
    <source>
        <dbReference type="ARBA" id="ARBA00023145"/>
    </source>
</evidence>
<organism evidence="17 18">
    <name type="scientific">Coilia grayii</name>
    <name type="common">Gray's grenadier anchovy</name>
    <dbReference type="NCBI Taxonomy" id="363190"/>
    <lineage>
        <taxon>Eukaryota</taxon>
        <taxon>Metazoa</taxon>
        <taxon>Chordata</taxon>
        <taxon>Craniata</taxon>
        <taxon>Vertebrata</taxon>
        <taxon>Euteleostomi</taxon>
        <taxon>Actinopterygii</taxon>
        <taxon>Neopterygii</taxon>
        <taxon>Teleostei</taxon>
        <taxon>Clupei</taxon>
        <taxon>Clupeiformes</taxon>
        <taxon>Clupeoidei</taxon>
        <taxon>Engraulidae</taxon>
        <taxon>Coilinae</taxon>
        <taxon>Coilia</taxon>
    </lineage>
</organism>
<dbReference type="InterPro" id="IPR008979">
    <property type="entry name" value="Galactose-bd-like_sf"/>
</dbReference>
<feature type="active site" description="Charge relay system" evidence="12 13">
    <location>
        <position position="220"/>
    </location>
</feature>
<dbReference type="Gene3D" id="3.40.50.200">
    <property type="entry name" value="Peptidase S8/S53 domain"/>
    <property type="match status" value="1"/>
</dbReference>
<feature type="compositionally biased region" description="Polar residues" evidence="14">
    <location>
        <begin position="191"/>
        <end position="205"/>
    </location>
</feature>
<evidence type="ECO:0000259" key="16">
    <source>
        <dbReference type="PROSITE" id="PS51829"/>
    </source>
</evidence>
<keyword evidence="18" id="KW-1185">Reference proteome</keyword>
<dbReference type="InterPro" id="IPR000209">
    <property type="entry name" value="Peptidase_S8/S53_dom"/>
</dbReference>
<comment type="caution">
    <text evidence="17">The sequence shown here is derived from an EMBL/GenBank/DDBJ whole genome shotgun (WGS) entry which is preliminary data.</text>
</comment>
<dbReference type="Gene3D" id="2.60.120.260">
    <property type="entry name" value="Galactose-binding domain-like"/>
    <property type="match status" value="1"/>
</dbReference>
<dbReference type="InterPro" id="IPR032815">
    <property type="entry name" value="S8_pro-domain"/>
</dbReference>
<accession>A0ABD1KAA1</accession>
<dbReference type="GO" id="GO:0005737">
    <property type="term" value="C:cytoplasm"/>
    <property type="evidence" value="ECO:0007669"/>
    <property type="project" value="UniProtKB-ARBA"/>
</dbReference>
<keyword evidence="11" id="KW-0325">Glycoprotein</keyword>
<dbReference type="PROSITE" id="PS51829">
    <property type="entry name" value="P_HOMO_B"/>
    <property type="match status" value="1"/>
</dbReference>
<evidence type="ECO:0000256" key="5">
    <source>
        <dbReference type="ARBA" id="ARBA00022729"/>
    </source>
</evidence>
<dbReference type="Pfam" id="PF16470">
    <property type="entry name" value="S8_pro-domain"/>
    <property type="match status" value="1"/>
</dbReference>
<dbReference type="InterPro" id="IPR002884">
    <property type="entry name" value="P_dom"/>
</dbReference>
<keyword evidence="10" id="KW-0865">Zymogen</keyword>
<dbReference type="PROSITE" id="PS00137">
    <property type="entry name" value="SUBTILASE_HIS"/>
    <property type="match status" value="1"/>
</dbReference>
<evidence type="ECO:0000256" key="12">
    <source>
        <dbReference type="PIRSR" id="PIRSR615500-1"/>
    </source>
</evidence>
<keyword evidence="2 13" id="KW-0645">Protease</keyword>
<dbReference type="InterPro" id="IPR023828">
    <property type="entry name" value="Peptidase_S8_Ser-AS"/>
</dbReference>
<dbReference type="PRINTS" id="PR00723">
    <property type="entry name" value="SUBTILISIN"/>
</dbReference>
<dbReference type="InterPro" id="IPR022398">
    <property type="entry name" value="Peptidase_S8_His-AS"/>
</dbReference>
<keyword evidence="9" id="KW-0472">Membrane</keyword>
<keyword evidence="7 13" id="KW-0720">Serine protease</keyword>
<dbReference type="CDD" id="cd04059">
    <property type="entry name" value="Peptidases_S8_Protein_convertases_Kexins_Furin-like"/>
    <property type="match status" value="1"/>
</dbReference>
<dbReference type="PROSITE" id="PS51892">
    <property type="entry name" value="SUBTILASE"/>
    <property type="match status" value="1"/>
</dbReference>
<keyword evidence="6 13" id="KW-0378">Hydrolase</keyword>
<dbReference type="GO" id="GO:0004252">
    <property type="term" value="F:serine-type endopeptidase activity"/>
    <property type="evidence" value="ECO:0007669"/>
    <property type="project" value="UniProtKB-UniRule"/>
</dbReference>
<dbReference type="InterPro" id="IPR034182">
    <property type="entry name" value="Kexin/furin"/>
</dbReference>
<evidence type="ECO:0000256" key="2">
    <source>
        <dbReference type="ARBA" id="ARBA00022670"/>
    </source>
</evidence>
<dbReference type="InterPro" id="IPR015500">
    <property type="entry name" value="Peptidase_S8_subtilisin-rel"/>
</dbReference>
<evidence type="ECO:0000256" key="8">
    <source>
        <dbReference type="ARBA" id="ARBA00022989"/>
    </source>
</evidence>
<evidence type="ECO:0000256" key="7">
    <source>
        <dbReference type="ARBA" id="ARBA00022825"/>
    </source>
</evidence>
<proteinExistence type="inferred from homology"/>
<feature type="domain" description="P/Homo B" evidence="16">
    <location>
        <begin position="473"/>
        <end position="610"/>
    </location>
</feature>
<dbReference type="InterPro" id="IPR036852">
    <property type="entry name" value="Peptidase_S8/S53_dom_sf"/>
</dbReference>
<evidence type="ECO:0000256" key="14">
    <source>
        <dbReference type="SAM" id="MobiDB-lite"/>
    </source>
</evidence>
<feature type="active site" description="Charge relay system" evidence="12 13">
    <location>
        <position position="398"/>
    </location>
</feature>
<dbReference type="FunFam" id="3.40.50.200:FF:000005">
    <property type="entry name" value="Proprotein convertase subtilisin/kexin type 7"/>
    <property type="match status" value="1"/>
</dbReference>
<keyword evidence="4" id="KW-0812">Transmembrane</keyword>
<evidence type="ECO:0000256" key="6">
    <source>
        <dbReference type="ARBA" id="ARBA00022801"/>
    </source>
</evidence>
<keyword evidence="5 15" id="KW-0732">Signal</keyword>